<dbReference type="Proteomes" id="UP001154282">
    <property type="component" value="Unassembled WGS sequence"/>
</dbReference>
<evidence type="ECO:0000313" key="2">
    <source>
        <dbReference type="EMBL" id="CAI0626971.1"/>
    </source>
</evidence>
<accession>A0AAV0S509</accession>
<name>A0AAV0S509_9ROSI</name>
<comment type="caution">
    <text evidence="2">The sequence shown here is derived from an EMBL/GenBank/DDBJ whole genome shotgun (WGS) entry which is preliminary data.</text>
</comment>
<evidence type="ECO:0000256" key="1">
    <source>
        <dbReference type="SAM" id="MobiDB-lite"/>
    </source>
</evidence>
<keyword evidence="3" id="KW-1185">Reference proteome</keyword>
<feature type="region of interest" description="Disordered" evidence="1">
    <location>
        <begin position="1"/>
        <end position="32"/>
    </location>
</feature>
<feature type="compositionally biased region" description="Low complexity" evidence="1">
    <location>
        <begin position="8"/>
        <end position="23"/>
    </location>
</feature>
<sequence length="32" mass="3746">MSKTQRRSPSSHVQHQSHLQSESGLKMYFPFV</sequence>
<evidence type="ECO:0000313" key="3">
    <source>
        <dbReference type="Proteomes" id="UP001154282"/>
    </source>
</evidence>
<protein>
    <submittedName>
        <fullName evidence="2">Uncharacterized protein</fullName>
    </submittedName>
</protein>
<organism evidence="2 3">
    <name type="scientific">Linum tenue</name>
    <dbReference type="NCBI Taxonomy" id="586396"/>
    <lineage>
        <taxon>Eukaryota</taxon>
        <taxon>Viridiplantae</taxon>
        <taxon>Streptophyta</taxon>
        <taxon>Embryophyta</taxon>
        <taxon>Tracheophyta</taxon>
        <taxon>Spermatophyta</taxon>
        <taxon>Magnoliopsida</taxon>
        <taxon>eudicotyledons</taxon>
        <taxon>Gunneridae</taxon>
        <taxon>Pentapetalae</taxon>
        <taxon>rosids</taxon>
        <taxon>fabids</taxon>
        <taxon>Malpighiales</taxon>
        <taxon>Linaceae</taxon>
        <taxon>Linum</taxon>
    </lineage>
</organism>
<dbReference type="EMBL" id="CAMGYJ010000011">
    <property type="protein sequence ID" value="CAI0626971.1"/>
    <property type="molecule type" value="Genomic_DNA"/>
</dbReference>
<reference evidence="2" key="1">
    <citation type="submission" date="2022-08" db="EMBL/GenBank/DDBJ databases">
        <authorList>
            <person name="Gutierrez-Valencia J."/>
        </authorList>
    </citation>
    <scope>NUCLEOTIDE SEQUENCE</scope>
</reference>
<dbReference type="AlphaFoldDB" id="A0AAV0S509"/>
<proteinExistence type="predicted"/>
<gene>
    <name evidence="2" type="ORF">LITE_LOCUS51092</name>
</gene>